<dbReference type="VEuPathDB" id="FungiDB:RhiirFUN_024417"/>
<dbReference type="AlphaFoldDB" id="A0A2P4QP16"/>
<accession>A0A2P4QP16</accession>
<protein>
    <submittedName>
        <fullName evidence="1">Uncharacterized protein</fullName>
    </submittedName>
</protein>
<reference evidence="1 2" key="1">
    <citation type="journal article" date="2013" name="Proc. Natl. Acad. Sci. U.S.A.">
        <title>Genome of an arbuscular mycorrhizal fungus provides insight into the oldest plant symbiosis.</title>
        <authorList>
            <person name="Tisserant E."/>
            <person name="Malbreil M."/>
            <person name="Kuo A."/>
            <person name="Kohler A."/>
            <person name="Symeonidi A."/>
            <person name="Balestrini R."/>
            <person name="Charron P."/>
            <person name="Duensing N."/>
            <person name="Frei Dit Frey N."/>
            <person name="Gianinazzi-Pearson V."/>
            <person name="Gilbert L.B."/>
            <person name="Handa Y."/>
            <person name="Herr J.R."/>
            <person name="Hijri M."/>
            <person name="Koul R."/>
            <person name="Kawaguchi M."/>
            <person name="Krajinski F."/>
            <person name="Lammers P.J."/>
            <person name="Masclaux F.G."/>
            <person name="Murat C."/>
            <person name="Morin E."/>
            <person name="Ndikumana S."/>
            <person name="Pagni M."/>
            <person name="Petitpierre D."/>
            <person name="Requena N."/>
            <person name="Rosikiewicz P."/>
            <person name="Riley R."/>
            <person name="Saito K."/>
            <person name="San Clemente H."/>
            <person name="Shapiro H."/>
            <person name="van Tuinen D."/>
            <person name="Becard G."/>
            <person name="Bonfante P."/>
            <person name="Paszkowski U."/>
            <person name="Shachar-Hill Y.Y."/>
            <person name="Tuskan G.A."/>
            <person name="Young P.W."/>
            <person name="Sanders I.R."/>
            <person name="Henrissat B."/>
            <person name="Rensing S.A."/>
            <person name="Grigoriev I.V."/>
            <person name="Corradi N."/>
            <person name="Roux C."/>
            <person name="Martin F."/>
        </authorList>
    </citation>
    <scope>NUCLEOTIDE SEQUENCE [LARGE SCALE GENOMIC DNA]</scope>
    <source>
        <strain evidence="1 2">DAOM 197198</strain>
    </source>
</reference>
<evidence type="ECO:0000313" key="1">
    <source>
        <dbReference type="EMBL" id="POG79380.1"/>
    </source>
</evidence>
<dbReference type="Proteomes" id="UP000018888">
    <property type="component" value="Unassembled WGS sequence"/>
</dbReference>
<name>A0A2P4QP16_RHIID</name>
<evidence type="ECO:0000313" key="2">
    <source>
        <dbReference type="Proteomes" id="UP000018888"/>
    </source>
</evidence>
<reference evidence="1 2" key="2">
    <citation type="journal article" date="2018" name="New Phytol.">
        <title>High intraspecific genome diversity in the model arbuscular mycorrhizal symbiont Rhizophagus irregularis.</title>
        <authorList>
            <person name="Chen E.C.H."/>
            <person name="Morin E."/>
            <person name="Beaudet D."/>
            <person name="Noel J."/>
            <person name="Yildirir G."/>
            <person name="Ndikumana S."/>
            <person name="Charron P."/>
            <person name="St-Onge C."/>
            <person name="Giorgi J."/>
            <person name="Kruger M."/>
            <person name="Marton T."/>
            <person name="Ropars J."/>
            <person name="Grigoriev I.V."/>
            <person name="Hainaut M."/>
            <person name="Henrissat B."/>
            <person name="Roux C."/>
            <person name="Martin F."/>
            <person name="Corradi N."/>
        </authorList>
    </citation>
    <scope>NUCLEOTIDE SEQUENCE [LARGE SCALE GENOMIC DNA]</scope>
    <source>
        <strain evidence="1 2">DAOM 197198</strain>
    </source>
</reference>
<dbReference type="EMBL" id="AUPC02000025">
    <property type="protein sequence ID" value="POG79380.1"/>
    <property type="molecule type" value="Genomic_DNA"/>
</dbReference>
<proteinExistence type="predicted"/>
<organism evidence="1 2">
    <name type="scientific">Rhizophagus irregularis (strain DAOM 181602 / DAOM 197198 / MUCL 43194)</name>
    <name type="common">Arbuscular mycorrhizal fungus</name>
    <name type="synonym">Glomus intraradices</name>
    <dbReference type="NCBI Taxonomy" id="747089"/>
    <lineage>
        <taxon>Eukaryota</taxon>
        <taxon>Fungi</taxon>
        <taxon>Fungi incertae sedis</taxon>
        <taxon>Mucoromycota</taxon>
        <taxon>Glomeromycotina</taxon>
        <taxon>Glomeromycetes</taxon>
        <taxon>Glomerales</taxon>
        <taxon>Glomeraceae</taxon>
        <taxon>Rhizophagus</taxon>
    </lineage>
</organism>
<dbReference type="VEuPathDB" id="FungiDB:RhiirFUN_024418"/>
<comment type="caution">
    <text evidence="1">The sequence shown here is derived from an EMBL/GenBank/DDBJ whole genome shotgun (WGS) entry which is preliminary data.</text>
</comment>
<sequence>MSNEDTPNLCQPTKAIVHLYRPAKYKPQNARLQHSVTPVTKINPKKRVTSEYRYFKEYSRFTFDIHRSPKQIERWKQLTTSVFRHEHNGTSLKNKPFLLNEDKDNAKPYVVFKQIYHLPKRTHDNIGYIEQYHLERRCKAMKEGHTHYTAKALIDTSVYNNFIRKNVADKLGLKYAKPSKNILKRVPNALGFIDCLDLSLKIKGEDSLVTTDCDDPLNDFVVVKEPKANLVFGLK</sequence>
<gene>
    <name evidence="1" type="ORF">GLOIN_2v1765618</name>
</gene>
<keyword evidence="2" id="KW-1185">Reference proteome</keyword>